<feature type="transmembrane region" description="Helical" evidence="8">
    <location>
        <begin position="120"/>
        <end position="145"/>
    </location>
</feature>
<evidence type="ECO:0000256" key="5">
    <source>
        <dbReference type="ARBA" id="ARBA00022989"/>
    </source>
</evidence>
<dbReference type="PROSITE" id="PS50929">
    <property type="entry name" value="ABC_TM1F"/>
    <property type="match status" value="1"/>
</dbReference>
<dbReference type="GO" id="GO:0005524">
    <property type="term" value="F:ATP binding"/>
    <property type="evidence" value="ECO:0007669"/>
    <property type="project" value="UniProtKB-KW"/>
</dbReference>
<dbReference type="Pfam" id="PF00664">
    <property type="entry name" value="ABC_membrane"/>
    <property type="match status" value="1"/>
</dbReference>
<dbReference type="PANTHER" id="PTHR24223">
    <property type="entry name" value="ATP-BINDING CASSETTE SUB-FAMILY C"/>
    <property type="match status" value="1"/>
</dbReference>
<feature type="transmembrane region" description="Helical" evidence="8">
    <location>
        <begin position="266"/>
        <end position="290"/>
    </location>
</feature>
<keyword evidence="3" id="KW-0547">Nucleotide-binding</keyword>
<dbReference type="Gene3D" id="1.20.1560.10">
    <property type="entry name" value="ABC transporter type 1, transmembrane domain"/>
    <property type="match status" value="1"/>
</dbReference>
<dbReference type="Proteomes" id="UP001196413">
    <property type="component" value="Unassembled WGS sequence"/>
</dbReference>
<name>A0AAD5RCF9_PARTN</name>
<evidence type="ECO:0000313" key="10">
    <source>
        <dbReference type="EMBL" id="KAJ1373674.1"/>
    </source>
</evidence>
<evidence type="ECO:0000256" key="7">
    <source>
        <dbReference type="SAM" id="MobiDB-lite"/>
    </source>
</evidence>
<comment type="caution">
    <text evidence="10">The sequence shown here is derived from an EMBL/GenBank/DDBJ whole genome shotgun (WGS) entry which is preliminary data.</text>
</comment>
<dbReference type="Gene3D" id="3.40.50.300">
    <property type="entry name" value="P-loop containing nucleotide triphosphate hydrolases"/>
    <property type="match status" value="1"/>
</dbReference>
<keyword evidence="1" id="KW-0813">Transport</keyword>
<gene>
    <name evidence="10" type="primary">MRP-4_3</name>
    <name evidence="10" type="ORF">KIN20_036145</name>
</gene>
<keyword evidence="5 8" id="KW-1133">Transmembrane helix</keyword>
<evidence type="ECO:0000259" key="9">
    <source>
        <dbReference type="PROSITE" id="PS50929"/>
    </source>
</evidence>
<feature type="region of interest" description="Disordered" evidence="7">
    <location>
        <begin position="1"/>
        <end position="36"/>
    </location>
</feature>
<evidence type="ECO:0000256" key="8">
    <source>
        <dbReference type="SAM" id="Phobius"/>
    </source>
</evidence>
<evidence type="ECO:0000256" key="2">
    <source>
        <dbReference type="ARBA" id="ARBA00022692"/>
    </source>
</evidence>
<keyword evidence="4" id="KW-0067">ATP-binding</keyword>
<feature type="domain" description="ABC transmembrane type-1" evidence="9">
    <location>
        <begin position="133"/>
        <end position="417"/>
    </location>
</feature>
<accession>A0AAD5RCF9</accession>
<sequence length="502" mass="56077">MQSGALEPLLEECETEEVQKRKMEEHEGESEEDEVYVEVPEYEDSLEKSPIIDAILGASSASTVTGVVACRHVSTPASMIYRRRRLSTMKSNSPTIIDMSARQLTTAEKVETGRIKFNTYLNYFGAMGLLLSVLFILGMSLSTIVSMTRNLWLTSWSDYNTRITNDTERRQSIGIRLGVYAIFGFSEVLLLFVGIVSLLYGAVSASRNLHSPLLHSIFRAPMSFFDMTPFGRILNRIGKDIDTVDLQLPSNVQFFMQCMLQVVSTLVIVMISTPVFGVAIIPLALLYLMIMKYYIAASRQLKRLESISRSPIYSHLSESIQGASTIRSYRLVERFSKVLEEKVDSHVQCRYFGYVANRWMSVRLELLGNCVVLFAALFAAVARDTTSSGVIGLSVSYALSITTALNLAVRQITKLETNGVSVERILEYANTSTEAEWNSEEGKSPPPEWPHEGKILIENYSTRYRPGLELVIKSLNATIHPHEKIGIVGRTGAGVLHTYSTV</sequence>
<dbReference type="GO" id="GO:0016020">
    <property type="term" value="C:membrane"/>
    <property type="evidence" value="ECO:0007669"/>
    <property type="project" value="InterPro"/>
</dbReference>
<feature type="compositionally biased region" description="Acidic residues" evidence="7">
    <location>
        <begin position="26"/>
        <end position="36"/>
    </location>
</feature>
<dbReference type="InterPro" id="IPR027417">
    <property type="entry name" value="P-loop_NTPase"/>
</dbReference>
<dbReference type="SUPFAM" id="SSF90123">
    <property type="entry name" value="ABC transporter transmembrane region"/>
    <property type="match status" value="1"/>
</dbReference>
<dbReference type="GO" id="GO:0140359">
    <property type="term" value="F:ABC-type transporter activity"/>
    <property type="evidence" value="ECO:0007669"/>
    <property type="project" value="InterPro"/>
</dbReference>
<keyword evidence="2 8" id="KW-0812">Transmembrane</keyword>
<dbReference type="CDD" id="cd18603">
    <property type="entry name" value="ABC_6TM_MRP1_2_3_6_D2_like"/>
    <property type="match status" value="1"/>
</dbReference>
<dbReference type="AlphaFoldDB" id="A0AAD5RCF9"/>
<feature type="transmembrane region" description="Helical" evidence="8">
    <location>
        <begin position="366"/>
        <end position="383"/>
    </location>
</feature>
<organism evidence="10 11">
    <name type="scientific">Parelaphostrongylus tenuis</name>
    <name type="common">Meningeal worm</name>
    <dbReference type="NCBI Taxonomy" id="148309"/>
    <lineage>
        <taxon>Eukaryota</taxon>
        <taxon>Metazoa</taxon>
        <taxon>Ecdysozoa</taxon>
        <taxon>Nematoda</taxon>
        <taxon>Chromadorea</taxon>
        <taxon>Rhabditida</taxon>
        <taxon>Rhabditina</taxon>
        <taxon>Rhabditomorpha</taxon>
        <taxon>Strongyloidea</taxon>
        <taxon>Metastrongylidae</taxon>
        <taxon>Parelaphostrongylus</taxon>
    </lineage>
</organism>
<dbReference type="InterPro" id="IPR036640">
    <property type="entry name" value="ABC1_TM_sf"/>
</dbReference>
<evidence type="ECO:0000313" key="11">
    <source>
        <dbReference type="Proteomes" id="UP001196413"/>
    </source>
</evidence>
<evidence type="ECO:0000256" key="1">
    <source>
        <dbReference type="ARBA" id="ARBA00022448"/>
    </source>
</evidence>
<dbReference type="InterPro" id="IPR011527">
    <property type="entry name" value="ABC1_TM_dom"/>
</dbReference>
<evidence type="ECO:0000256" key="4">
    <source>
        <dbReference type="ARBA" id="ARBA00022840"/>
    </source>
</evidence>
<dbReference type="InterPro" id="IPR050173">
    <property type="entry name" value="ABC_transporter_C-like"/>
</dbReference>
<dbReference type="PANTHER" id="PTHR24223:SF342">
    <property type="entry name" value="MULTIDRUG RESISTANCE-ASSOCIATED PROTEIN 1"/>
    <property type="match status" value="1"/>
</dbReference>
<dbReference type="SUPFAM" id="SSF52540">
    <property type="entry name" value="P-loop containing nucleoside triphosphate hydrolases"/>
    <property type="match status" value="1"/>
</dbReference>
<reference evidence="10" key="1">
    <citation type="submission" date="2021-06" db="EMBL/GenBank/DDBJ databases">
        <title>Parelaphostrongylus tenuis whole genome reference sequence.</title>
        <authorList>
            <person name="Garwood T.J."/>
            <person name="Larsen P.A."/>
            <person name="Fountain-Jones N.M."/>
            <person name="Garbe J.R."/>
            <person name="Macchietto M.G."/>
            <person name="Kania S.A."/>
            <person name="Gerhold R.W."/>
            <person name="Richards J.E."/>
            <person name="Wolf T.M."/>
        </authorList>
    </citation>
    <scope>NUCLEOTIDE SEQUENCE</scope>
    <source>
        <strain evidence="10">MNPRO001-30</strain>
        <tissue evidence="10">Meninges</tissue>
    </source>
</reference>
<feature type="transmembrane region" description="Helical" evidence="8">
    <location>
        <begin position="389"/>
        <end position="409"/>
    </location>
</feature>
<proteinExistence type="predicted"/>
<keyword evidence="11" id="KW-1185">Reference proteome</keyword>
<evidence type="ECO:0000256" key="6">
    <source>
        <dbReference type="ARBA" id="ARBA00023136"/>
    </source>
</evidence>
<evidence type="ECO:0000256" key="3">
    <source>
        <dbReference type="ARBA" id="ARBA00022741"/>
    </source>
</evidence>
<dbReference type="FunFam" id="1.20.1560.10:FF:000100">
    <property type="entry name" value="ABC transporter ATP-binding protein"/>
    <property type="match status" value="1"/>
</dbReference>
<protein>
    <submittedName>
        <fullName evidence="10">Multidrug resistance-associated protein 4</fullName>
    </submittedName>
</protein>
<keyword evidence="6 8" id="KW-0472">Membrane</keyword>
<feature type="transmembrane region" description="Helical" evidence="8">
    <location>
        <begin position="177"/>
        <end position="203"/>
    </location>
</feature>
<dbReference type="EMBL" id="JAHQIW010007325">
    <property type="protein sequence ID" value="KAJ1373674.1"/>
    <property type="molecule type" value="Genomic_DNA"/>
</dbReference>